<dbReference type="PROSITE" id="PS00622">
    <property type="entry name" value="HTH_LUXR_1"/>
    <property type="match status" value="1"/>
</dbReference>
<proteinExistence type="predicted"/>
<evidence type="ECO:0000256" key="2">
    <source>
        <dbReference type="ARBA" id="ARBA00023125"/>
    </source>
</evidence>
<dbReference type="SMART" id="SM00421">
    <property type="entry name" value="HTH_LUXR"/>
    <property type="match status" value="1"/>
</dbReference>
<dbReference type="InterPro" id="IPR036388">
    <property type="entry name" value="WH-like_DNA-bd_sf"/>
</dbReference>
<evidence type="ECO:0000313" key="6">
    <source>
        <dbReference type="Proteomes" id="UP000266483"/>
    </source>
</evidence>
<dbReference type="EMBL" id="NQOU01000001">
    <property type="protein sequence ID" value="RII84570.1"/>
    <property type="molecule type" value="Genomic_DNA"/>
</dbReference>
<keyword evidence="3" id="KW-0804">Transcription</keyword>
<keyword evidence="1" id="KW-0805">Transcription regulation</keyword>
<reference evidence="5 6" key="1">
    <citation type="submission" date="2017-08" db="EMBL/GenBank/DDBJ databases">
        <title>Pusillimonas indicus sp. nov., a member of the family Alcaligenaceae isolated from surface seawater.</title>
        <authorList>
            <person name="Li J."/>
        </authorList>
    </citation>
    <scope>NUCLEOTIDE SEQUENCE [LARGE SCALE GENOMIC DNA]</scope>
    <source>
        <strain evidence="5 6">17-4A</strain>
    </source>
</reference>
<protein>
    <recommendedName>
        <fullName evidence="4">HTH luxR-type domain-containing protein</fullName>
    </recommendedName>
</protein>
<dbReference type="Pfam" id="PF00196">
    <property type="entry name" value="GerE"/>
    <property type="match status" value="1"/>
</dbReference>
<keyword evidence="6" id="KW-1185">Reference proteome</keyword>
<dbReference type="InterPro" id="IPR016032">
    <property type="entry name" value="Sig_transdc_resp-reg_C-effctor"/>
</dbReference>
<dbReference type="SUPFAM" id="SSF46894">
    <property type="entry name" value="C-terminal effector domain of the bipartite response regulators"/>
    <property type="match status" value="1"/>
</dbReference>
<evidence type="ECO:0000256" key="3">
    <source>
        <dbReference type="ARBA" id="ARBA00023163"/>
    </source>
</evidence>
<evidence type="ECO:0000256" key="1">
    <source>
        <dbReference type="ARBA" id="ARBA00023015"/>
    </source>
</evidence>
<dbReference type="PRINTS" id="PR00038">
    <property type="entry name" value="HTHLUXR"/>
</dbReference>
<dbReference type="Proteomes" id="UP000266483">
    <property type="component" value="Unassembled WGS sequence"/>
</dbReference>
<dbReference type="PANTHER" id="PTHR44688">
    <property type="entry name" value="DNA-BINDING TRANSCRIPTIONAL ACTIVATOR DEVR_DOSR"/>
    <property type="match status" value="1"/>
</dbReference>
<evidence type="ECO:0000313" key="5">
    <source>
        <dbReference type="EMBL" id="RII84570.1"/>
    </source>
</evidence>
<sequence>MVTGIGVENFSHEVLQQVNRVMPVGCWSVYRVGGSQPRMFLSSTYQRKDTTADSWRAYLSGPHLADKSFILDSSGVTSPAITHLTAEEIPTPLHRDKVYRQFDMSERLSVVEAESQSEIFALNFYRYNDQRLYSDHELAAFEALAPALLAAVRRHLALSLQSHLTNAMSVDAVRLTFQARRPDLTERELDVVARTVLGMSYEGIATDLGLKLPTVKTYRNRAFDRLGIHFRNELVRYYLLLASATK</sequence>
<dbReference type="PANTHER" id="PTHR44688:SF16">
    <property type="entry name" value="DNA-BINDING TRANSCRIPTIONAL ACTIVATOR DEVR_DOSR"/>
    <property type="match status" value="1"/>
</dbReference>
<dbReference type="PROSITE" id="PS50043">
    <property type="entry name" value="HTH_LUXR_2"/>
    <property type="match status" value="1"/>
</dbReference>
<dbReference type="CDD" id="cd06170">
    <property type="entry name" value="LuxR_C_like"/>
    <property type="match status" value="1"/>
</dbReference>
<organism evidence="5 6">
    <name type="scientific">Neopusillimonas maritima</name>
    <dbReference type="NCBI Taxonomy" id="2026239"/>
    <lineage>
        <taxon>Bacteria</taxon>
        <taxon>Pseudomonadati</taxon>
        <taxon>Pseudomonadota</taxon>
        <taxon>Betaproteobacteria</taxon>
        <taxon>Burkholderiales</taxon>
        <taxon>Alcaligenaceae</taxon>
        <taxon>Neopusillimonas</taxon>
    </lineage>
</organism>
<evidence type="ECO:0000259" key="4">
    <source>
        <dbReference type="PROSITE" id="PS50043"/>
    </source>
</evidence>
<accession>A0ABX9MZZ7</accession>
<name>A0ABX9MZZ7_9BURK</name>
<feature type="domain" description="HTH luxR-type" evidence="4">
    <location>
        <begin position="177"/>
        <end position="242"/>
    </location>
</feature>
<gene>
    <name evidence="5" type="ORF">CJO09_00350</name>
</gene>
<comment type="caution">
    <text evidence="5">The sequence shown here is derived from an EMBL/GenBank/DDBJ whole genome shotgun (WGS) entry which is preliminary data.</text>
</comment>
<keyword evidence="2" id="KW-0238">DNA-binding</keyword>
<dbReference type="InterPro" id="IPR000792">
    <property type="entry name" value="Tscrpt_reg_LuxR_C"/>
</dbReference>
<dbReference type="Gene3D" id="1.10.10.10">
    <property type="entry name" value="Winged helix-like DNA-binding domain superfamily/Winged helix DNA-binding domain"/>
    <property type="match status" value="1"/>
</dbReference>